<dbReference type="OrthoDB" id="4158258at2759"/>
<feature type="region of interest" description="Disordered" evidence="1">
    <location>
        <begin position="1"/>
        <end position="77"/>
    </location>
</feature>
<dbReference type="AlphaFoldDB" id="A0A6A5ZN85"/>
<organism evidence="2 3">
    <name type="scientific">Lophiotrema nucula</name>
    <dbReference type="NCBI Taxonomy" id="690887"/>
    <lineage>
        <taxon>Eukaryota</taxon>
        <taxon>Fungi</taxon>
        <taxon>Dikarya</taxon>
        <taxon>Ascomycota</taxon>
        <taxon>Pezizomycotina</taxon>
        <taxon>Dothideomycetes</taxon>
        <taxon>Pleosporomycetidae</taxon>
        <taxon>Pleosporales</taxon>
        <taxon>Lophiotremataceae</taxon>
        <taxon>Lophiotrema</taxon>
    </lineage>
</organism>
<evidence type="ECO:0000313" key="3">
    <source>
        <dbReference type="Proteomes" id="UP000799770"/>
    </source>
</evidence>
<evidence type="ECO:0000313" key="2">
    <source>
        <dbReference type="EMBL" id="KAF2120323.1"/>
    </source>
</evidence>
<feature type="compositionally biased region" description="Basic and acidic residues" evidence="1">
    <location>
        <begin position="29"/>
        <end position="46"/>
    </location>
</feature>
<feature type="compositionally biased region" description="Low complexity" evidence="1">
    <location>
        <begin position="58"/>
        <end position="69"/>
    </location>
</feature>
<protein>
    <submittedName>
        <fullName evidence="2">Uncharacterized protein</fullName>
    </submittedName>
</protein>
<sequence length="210" mass="22596">MSEHKQPFVDAAKQAEGGYVDVTQKPQKMSKEDEARAESSRNRDAEGLSAPPPSYGESASANAASHLNAAPPPNYKSLQQDVADDMRALMEGDPNETISVPMIHSTDRKSLKNMIFREVGKVSQTVIVRKMPRGWYVKHYAKDSEGNYIGTEKPAADAGLVFVPSKSTPEEILQQVRQVAFGKEHYNSDFGSSFSGLAGGAFVGGGGGGF</sequence>
<proteinExistence type="predicted"/>
<evidence type="ECO:0000256" key="1">
    <source>
        <dbReference type="SAM" id="MobiDB-lite"/>
    </source>
</evidence>
<name>A0A6A5ZN85_9PLEO</name>
<reference evidence="2" key="1">
    <citation type="journal article" date="2020" name="Stud. Mycol.">
        <title>101 Dothideomycetes genomes: a test case for predicting lifestyles and emergence of pathogens.</title>
        <authorList>
            <person name="Haridas S."/>
            <person name="Albert R."/>
            <person name="Binder M."/>
            <person name="Bloem J."/>
            <person name="Labutti K."/>
            <person name="Salamov A."/>
            <person name="Andreopoulos B."/>
            <person name="Baker S."/>
            <person name="Barry K."/>
            <person name="Bills G."/>
            <person name="Bluhm B."/>
            <person name="Cannon C."/>
            <person name="Castanera R."/>
            <person name="Culley D."/>
            <person name="Daum C."/>
            <person name="Ezra D."/>
            <person name="Gonzalez J."/>
            <person name="Henrissat B."/>
            <person name="Kuo A."/>
            <person name="Liang C."/>
            <person name="Lipzen A."/>
            <person name="Lutzoni F."/>
            <person name="Magnuson J."/>
            <person name="Mondo S."/>
            <person name="Nolan M."/>
            <person name="Ohm R."/>
            <person name="Pangilinan J."/>
            <person name="Park H.-J."/>
            <person name="Ramirez L."/>
            <person name="Alfaro M."/>
            <person name="Sun H."/>
            <person name="Tritt A."/>
            <person name="Yoshinaga Y."/>
            <person name="Zwiers L.-H."/>
            <person name="Turgeon B."/>
            <person name="Goodwin S."/>
            <person name="Spatafora J."/>
            <person name="Crous P."/>
            <person name="Grigoriev I."/>
        </authorList>
    </citation>
    <scope>NUCLEOTIDE SEQUENCE</scope>
    <source>
        <strain evidence="2">CBS 627.86</strain>
    </source>
</reference>
<gene>
    <name evidence="2" type="ORF">BDV96DRAFT_567060</name>
</gene>
<accession>A0A6A5ZN85</accession>
<dbReference type="EMBL" id="ML977314">
    <property type="protein sequence ID" value="KAF2120323.1"/>
    <property type="molecule type" value="Genomic_DNA"/>
</dbReference>
<keyword evidence="3" id="KW-1185">Reference proteome</keyword>
<dbReference type="Proteomes" id="UP000799770">
    <property type="component" value="Unassembled WGS sequence"/>
</dbReference>